<keyword evidence="9" id="KW-1185">Reference proteome</keyword>
<accession>A0A284S9J3</accession>
<sequence length="394" mass="42322">MTEPIASSSAMELECIPRTSIKPGLDDTVQTTVMDTTNPTPSLSLSRRRAHIQFTALWWNKFLKGWNDGSSGALLPRMQTVYNVNYVVVSLIFIMACVGFVIGALINVPLMDRIGFGKVLVVGALCQAAMYALQSAALPFPVFVTTFAINGIGMALQDAQVTSYVASLRNNSQLKMMILQVGYVCFAEIGEPQQEHTGRNDDSKFRQLLRTRTVHLLGLFSLVYVGTEVTIGGWIVTFIQRVREGGPSSGYISSGFFAGLTIGPLVLLWVTEKLGNHPAFYLYSVIAIGLELVIWFVPSLIADGVAVALVGLVLGPTYPLLMSHAGRVLPQWLLSGAVGWIAGLGQAGSALFPFMTGAVANAAGIDTMPPLLVGFLSLSVGLWALVPKGPRRAD</sequence>
<dbReference type="OMA" id="MELECIP"/>
<comment type="similarity">
    <text evidence="2">Belongs to the major facilitator superfamily.</text>
</comment>
<dbReference type="FunFam" id="1.20.1250.20:FF:000286">
    <property type="entry name" value="MFS efflux transporter"/>
    <property type="match status" value="1"/>
</dbReference>
<dbReference type="PANTHER" id="PTHR23514:SF3">
    <property type="entry name" value="BYPASS OF STOP CODON PROTEIN 6"/>
    <property type="match status" value="1"/>
</dbReference>
<dbReference type="STRING" id="47428.A0A284S9J3"/>
<comment type="subcellular location">
    <subcellularLocation>
        <location evidence="1">Endomembrane system</location>
        <topology evidence="1">Multi-pass membrane protein</topology>
    </subcellularLocation>
</comment>
<feature type="transmembrane region" description="Helical" evidence="7">
    <location>
        <begin position="333"/>
        <end position="355"/>
    </location>
</feature>
<dbReference type="SUPFAM" id="SSF103473">
    <property type="entry name" value="MFS general substrate transporter"/>
    <property type="match status" value="1"/>
</dbReference>
<dbReference type="GO" id="GO:0016020">
    <property type="term" value="C:membrane"/>
    <property type="evidence" value="ECO:0007669"/>
    <property type="project" value="TreeGrafter"/>
</dbReference>
<dbReference type="Proteomes" id="UP000219338">
    <property type="component" value="Unassembled WGS sequence"/>
</dbReference>
<keyword evidence="6 7" id="KW-0472">Membrane</keyword>
<dbReference type="Gene3D" id="1.20.1250.20">
    <property type="entry name" value="MFS general substrate transporter like domains"/>
    <property type="match status" value="2"/>
</dbReference>
<protein>
    <recommendedName>
        <fullName evidence="10">Major facilitator superfamily (MFS) profile domain-containing protein</fullName>
    </recommendedName>
</protein>
<evidence type="ECO:0000313" key="9">
    <source>
        <dbReference type="Proteomes" id="UP000219338"/>
    </source>
</evidence>
<reference evidence="9" key="1">
    <citation type="journal article" date="2017" name="Nat. Ecol. Evol.">
        <title>Genome expansion and lineage-specific genetic innovations in the forest pathogenic fungi Armillaria.</title>
        <authorList>
            <person name="Sipos G."/>
            <person name="Prasanna A.N."/>
            <person name="Walter M.C."/>
            <person name="O'Connor E."/>
            <person name="Balint B."/>
            <person name="Krizsan K."/>
            <person name="Kiss B."/>
            <person name="Hess J."/>
            <person name="Varga T."/>
            <person name="Slot J."/>
            <person name="Riley R."/>
            <person name="Boka B."/>
            <person name="Rigling D."/>
            <person name="Barry K."/>
            <person name="Lee J."/>
            <person name="Mihaltcheva S."/>
            <person name="LaButti K."/>
            <person name="Lipzen A."/>
            <person name="Waldron R."/>
            <person name="Moloney N.M."/>
            <person name="Sperisen C."/>
            <person name="Kredics L."/>
            <person name="Vagvoelgyi C."/>
            <person name="Patrignani A."/>
            <person name="Fitzpatrick D."/>
            <person name="Nagy I."/>
            <person name="Doyle S."/>
            <person name="Anderson J.B."/>
            <person name="Grigoriev I.V."/>
            <person name="Gueldener U."/>
            <person name="Muensterkoetter M."/>
            <person name="Nagy L.G."/>
        </authorList>
    </citation>
    <scope>NUCLEOTIDE SEQUENCE [LARGE SCALE GENOMIC DNA]</scope>
    <source>
        <strain evidence="9">C18/9</strain>
    </source>
</reference>
<proteinExistence type="inferred from homology"/>
<feature type="transmembrane region" description="Helical" evidence="7">
    <location>
        <begin position="279"/>
        <end position="298"/>
    </location>
</feature>
<evidence type="ECO:0000313" key="8">
    <source>
        <dbReference type="EMBL" id="SJL17678.1"/>
    </source>
</evidence>
<evidence type="ECO:0000256" key="7">
    <source>
        <dbReference type="SAM" id="Phobius"/>
    </source>
</evidence>
<dbReference type="InterPro" id="IPR036259">
    <property type="entry name" value="MFS_trans_sf"/>
</dbReference>
<keyword evidence="5 7" id="KW-1133">Transmembrane helix</keyword>
<organism evidence="8 9">
    <name type="scientific">Armillaria ostoyae</name>
    <name type="common">Armillaria root rot fungus</name>
    <dbReference type="NCBI Taxonomy" id="47428"/>
    <lineage>
        <taxon>Eukaryota</taxon>
        <taxon>Fungi</taxon>
        <taxon>Dikarya</taxon>
        <taxon>Basidiomycota</taxon>
        <taxon>Agaricomycotina</taxon>
        <taxon>Agaricomycetes</taxon>
        <taxon>Agaricomycetidae</taxon>
        <taxon>Agaricales</taxon>
        <taxon>Marasmiineae</taxon>
        <taxon>Physalacriaceae</taxon>
        <taxon>Armillaria</taxon>
    </lineage>
</organism>
<dbReference type="OrthoDB" id="413079at2759"/>
<keyword evidence="3" id="KW-0813">Transport</keyword>
<evidence type="ECO:0000256" key="5">
    <source>
        <dbReference type="ARBA" id="ARBA00022989"/>
    </source>
</evidence>
<dbReference type="GO" id="GO:0012505">
    <property type="term" value="C:endomembrane system"/>
    <property type="evidence" value="ECO:0007669"/>
    <property type="project" value="UniProtKB-SubCell"/>
</dbReference>
<feature type="transmembrane region" description="Helical" evidence="7">
    <location>
        <begin position="367"/>
        <end position="386"/>
    </location>
</feature>
<evidence type="ECO:0000256" key="1">
    <source>
        <dbReference type="ARBA" id="ARBA00004127"/>
    </source>
</evidence>
<dbReference type="InterPro" id="IPR051788">
    <property type="entry name" value="MFS_Transporter"/>
</dbReference>
<evidence type="ECO:0008006" key="10">
    <source>
        <dbReference type="Google" id="ProtNLM"/>
    </source>
</evidence>
<evidence type="ECO:0000256" key="2">
    <source>
        <dbReference type="ARBA" id="ARBA00008335"/>
    </source>
</evidence>
<evidence type="ECO:0000256" key="4">
    <source>
        <dbReference type="ARBA" id="ARBA00022692"/>
    </source>
</evidence>
<feature type="transmembrane region" description="Helical" evidence="7">
    <location>
        <begin position="84"/>
        <end position="108"/>
    </location>
</feature>
<feature type="transmembrane region" description="Helical" evidence="7">
    <location>
        <begin position="251"/>
        <end position="270"/>
    </location>
</feature>
<dbReference type="AlphaFoldDB" id="A0A284S9J3"/>
<dbReference type="PANTHER" id="PTHR23514">
    <property type="entry name" value="BYPASS OF STOP CODON PROTEIN 6"/>
    <property type="match status" value="1"/>
</dbReference>
<gene>
    <name evidence="8" type="ORF">ARMOST_21238</name>
</gene>
<evidence type="ECO:0000256" key="6">
    <source>
        <dbReference type="ARBA" id="ARBA00023136"/>
    </source>
</evidence>
<keyword evidence="4 7" id="KW-0812">Transmembrane</keyword>
<feature type="transmembrane region" description="Helical" evidence="7">
    <location>
        <begin position="214"/>
        <end position="239"/>
    </location>
</feature>
<dbReference type="EMBL" id="FUEG01000047">
    <property type="protein sequence ID" value="SJL17678.1"/>
    <property type="molecule type" value="Genomic_DNA"/>
</dbReference>
<feature type="transmembrane region" description="Helical" evidence="7">
    <location>
        <begin position="304"/>
        <end position="321"/>
    </location>
</feature>
<evidence type="ECO:0000256" key="3">
    <source>
        <dbReference type="ARBA" id="ARBA00022448"/>
    </source>
</evidence>
<name>A0A284S9J3_ARMOS</name>